<dbReference type="VEuPathDB" id="FungiDB:Z518_00121"/>
<dbReference type="PANTHER" id="PTHR46206">
    <property type="entry name" value="CYTOCHROME P450"/>
    <property type="match status" value="1"/>
</dbReference>
<proteinExistence type="inferred from homology"/>
<evidence type="ECO:0000256" key="1">
    <source>
        <dbReference type="ARBA" id="ARBA00001971"/>
    </source>
</evidence>
<keyword evidence="8" id="KW-0812">Transmembrane</keyword>
<dbReference type="PANTHER" id="PTHR46206:SF6">
    <property type="entry name" value="CYTOCHROME P450 MONOOXYGENASE AN1598-RELATED"/>
    <property type="match status" value="1"/>
</dbReference>
<dbReference type="InterPro" id="IPR001128">
    <property type="entry name" value="Cyt_P450"/>
</dbReference>
<comment type="similarity">
    <text evidence="2">Belongs to the cytochrome P450 family.</text>
</comment>
<evidence type="ECO:0008006" key="11">
    <source>
        <dbReference type="Google" id="ProtNLM"/>
    </source>
</evidence>
<name>A0A0D2HEM1_9EURO</name>
<evidence type="ECO:0000313" key="10">
    <source>
        <dbReference type="Proteomes" id="UP000053617"/>
    </source>
</evidence>
<dbReference type="Gene3D" id="1.10.630.10">
    <property type="entry name" value="Cytochrome P450"/>
    <property type="match status" value="1"/>
</dbReference>
<evidence type="ECO:0000256" key="2">
    <source>
        <dbReference type="ARBA" id="ARBA00010617"/>
    </source>
</evidence>
<evidence type="ECO:0000256" key="4">
    <source>
        <dbReference type="ARBA" id="ARBA00023002"/>
    </source>
</evidence>
<dbReference type="GO" id="GO:0005506">
    <property type="term" value="F:iron ion binding"/>
    <property type="evidence" value="ECO:0007669"/>
    <property type="project" value="InterPro"/>
</dbReference>
<evidence type="ECO:0000256" key="8">
    <source>
        <dbReference type="SAM" id="Phobius"/>
    </source>
</evidence>
<dbReference type="Pfam" id="PF00067">
    <property type="entry name" value="p450"/>
    <property type="match status" value="1"/>
</dbReference>
<dbReference type="AlphaFoldDB" id="A0A0D2HEM1"/>
<keyword evidence="5 7" id="KW-0408">Iron</keyword>
<keyword evidence="4" id="KW-0560">Oxidoreductase</keyword>
<dbReference type="STRING" id="1442369.A0A0D2HEM1"/>
<dbReference type="OrthoDB" id="1844152at2759"/>
<protein>
    <recommendedName>
        <fullName evidence="11">Cytochrome P450</fullName>
    </recommendedName>
</protein>
<dbReference type="RefSeq" id="XP_013276179.1">
    <property type="nucleotide sequence ID" value="XM_013420725.1"/>
</dbReference>
<dbReference type="Proteomes" id="UP000053617">
    <property type="component" value="Unassembled WGS sequence"/>
</dbReference>
<organism evidence="9 10">
    <name type="scientific">Rhinocladiella mackenziei CBS 650.93</name>
    <dbReference type="NCBI Taxonomy" id="1442369"/>
    <lineage>
        <taxon>Eukaryota</taxon>
        <taxon>Fungi</taxon>
        <taxon>Dikarya</taxon>
        <taxon>Ascomycota</taxon>
        <taxon>Pezizomycotina</taxon>
        <taxon>Eurotiomycetes</taxon>
        <taxon>Chaetothyriomycetidae</taxon>
        <taxon>Chaetothyriales</taxon>
        <taxon>Herpotrichiellaceae</taxon>
        <taxon>Rhinocladiella</taxon>
    </lineage>
</organism>
<evidence type="ECO:0000313" key="9">
    <source>
        <dbReference type="EMBL" id="KIX09043.1"/>
    </source>
</evidence>
<dbReference type="SUPFAM" id="SSF48264">
    <property type="entry name" value="Cytochrome P450"/>
    <property type="match status" value="1"/>
</dbReference>
<keyword evidence="6" id="KW-0503">Monooxygenase</keyword>
<dbReference type="EMBL" id="KN847475">
    <property type="protein sequence ID" value="KIX09043.1"/>
    <property type="molecule type" value="Genomic_DNA"/>
</dbReference>
<dbReference type="InterPro" id="IPR002401">
    <property type="entry name" value="Cyt_P450_E_grp-I"/>
</dbReference>
<feature type="transmembrane region" description="Helical" evidence="8">
    <location>
        <begin position="17"/>
        <end position="35"/>
    </location>
</feature>
<sequence>MNASRVAFGNLTNSQQVAIISLSILALALTFWYMYTPRYPDVPTLRVSKKPWIIGTIEDKIMFITNSKELLQIGWERYSSKGINYLINLPLRKHLIMAPQFSEEIRTAPAEFVDNTIANSEITQVAWTIHSRLAWDQFHFKTPIRKTLTESLGPKLPDIVEEAKMCLHEYVGRSKDWTPRKMYTLGFDIVTRTANRLLFGADLARDPEFQRLSIHYTDILFGGAEKVRNLPSFLKPIVMWMATDLYPAQKLAKKILGPIISKRIQDEDRFKADGRQEEWEKVKPFDAIQWVLDVAPPDQRRTDMMVYRMLHINVAAIHTSSSTFLEAFYFLSISPQYHDELREEITKVFRQEGSWTKQALTHLVKLDSFITEALRLCPNAPVKLQRYTIRDWRLSDDSVIPKGNYLWTNYLSLSLDDRTWKDARQFDPWRMYRRRQQEGQANQHQFVMTSSTNLTFGHGKNACPGRFFAANEIKTLMALIIMTYEIRCTNIKDGVNEIIDGGYLNLAKTPIQHPIVEFKYRGDSIPGDIRPLFTQI</sequence>
<dbReference type="PRINTS" id="PR00463">
    <property type="entry name" value="EP450I"/>
</dbReference>
<evidence type="ECO:0000256" key="5">
    <source>
        <dbReference type="ARBA" id="ARBA00023004"/>
    </source>
</evidence>
<keyword evidence="8" id="KW-0472">Membrane</keyword>
<evidence type="ECO:0000256" key="6">
    <source>
        <dbReference type="ARBA" id="ARBA00023033"/>
    </source>
</evidence>
<keyword evidence="3 7" id="KW-0479">Metal-binding</keyword>
<dbReference type="GO" id="GO:0020037">
    <property type="term" value="F:heme binding"/>
    <property type="evidence" value="ECO:0007669"/>
    <property type="project" value="InterPro"/>
</dbReference>
<dbReference type="GO" id="GO:0004497">
    <property type="term" value="F:monooxygenase activity"/>
    <property type="evidence" value="ECO:0007669"/>
    <property type="project" value="UniProtKB-KW"/>
</dbReference>
<dbReference type="HOGENOM" id="CLU_022195_0_2_1"/>
<gene>
    <name evidence="9" type="ORF">Z518_00121</name>
</gene>
<keyword evidence="8" id="KW-1133">Transmembrane helix</keyword>
<dbReference type="GO" id="GO:0016705">
    <property type="term" value="F:oxidoreductase activity, acting on paired donors, with incorporation or reduction of molecular oxygen"/>
    <property type="evidence" value="ECO:0007669"/>
    <property type="project" value="InterPro"/>
</dbReference>
<evidence type="ECO:0000256" key="3">
    <source>
        <dbReference type="ARBA" id="ARBA00022723"/>
    </source>
</evidence>
<dbReference type="CDD" id="cd11041">
    <property type="entry name" value="CYP503A1-like"/>
    <property type="match status" value="1"/>
</dbReference>
<feature type="binding site" description="axial binding residue" evidence="7">
    <location>
        <position position="463"/>
    </location>
    <ligand>
        <name>heme</name>
        <dbReference type="ChEBI" id="CHEBI:30413"/>
    </ligand>
    <ligandPart>
        <name>Fe</name>
        <dbReference type="ChEBI" id="CHEBI:18248"/>
    </ligandPart>
</feature>
<keyword evidence="10" id="KW-1185">Reference proteome</keyword>
<comment type="cofactor">
    <cofactor evidence="1 7">
        <name>heme</name>
        <dbReference type="ChEBI" id="CHEBI:30413"/>
    </cofactor>
</comment>
<dbReference type="GeneID" id="25288192"/>
<dbReference type="InterPro" id="IPR036396">
    <property type="entry name" value="Cyt_P450_sf"/>
</dbReference>
<reference evidence="9 10" key="1">
    <citation type="submission" date="2015-01" db="EMBL/GenBank/DDBJ databases">
        <title>The Genome Sequence of Rhinocladiella mackenzie CBS 650.93.</title>
        <authorList>
            <consortium name="The Broad Institute Genomics Platform"/>
            <person name="Cuomo C."/>
            <person name="de Hoog S."/>
            <person name="Gorbushina A."/>
            <person name="Stielow B."/>
            <person name="Teixiera M."/>
            <person name="Abouelleil A."/>
            <person name="Chapman S.B."/>
            <person name="Priest M."/>
            <person name="Young S.K."/>
            <person name="Wortman J."/>
            <person name="Nusbaum C."/>
            <person name="Birren B."/>
        </authorList>
    </citation>
    <scope>NUCLEOTIDE SEQUENCE [LARGE SCALE GENOMIC DNA]</scope>
    <source>
        <strain evidence="9 10">CBS 650.93</strain>
    </source>
</reference>
<keyword evidence="7" id="KW-0349">Heme</keyword>
<evidence type="ECO:0000256" key="7">
    <source>
        <dbReference type="PIRSR" id="PIRSR602401-1"/>
    </source>
</evidence>
<accession>A0A0D2HEM1</accession>